<dbReference type="GO" id="GO:0046872">
    <property type="term" value="F:metal ion binding"/>
    <property type="evidence" value="ECO:0007669"/>
    <property type="project" value="UniProtKB-KW"/>
</dbReference>
<dbReference type="InterPro" id="IPR006680">
    <property type="entry name" value="Amidohydro-rel"/>
</dbReference>
<evidence type="ECO:0000256" key="10">
    <source>
        <dbReference type="ARBA" id="ARBA00031120"/>
    </source>
</evidence>
<evidence type="ECO:0000256" key="4">
    <source>
        <dbReference type="ARBA" id="ARBA00012365"/>
    </source>
</evidence>
<dbReference type="RefSeq" id="XP_064674388.1">
    <property type="nucleotide sequence ID" value="XM_064809091.1"/>
</dbReference>
<keyword evidence="9 11" id="KW-0456">Lyase</keyword>
<evidence type="ECO:0000256" key="7">
    <source>
        <dbReference type="ARBA" id="ARBA00022793"/>
    </source>
</evidence>
<feature type="compositionally biased region" description="Basic and acidic residues" evidence="12">
    <location>
        <begin position="1"/>
        <end position="10"/>
    </location>
</feature>
<organism evidence="14 15">
    <name type="scientific">Canariomyces notabilis</name>
    <dbReference type="NCBI Taxonomy" id="2074819"/>
    <lineage>
        <taxon>Eukaryota</taxon>
        <taxon>Fungi</taxon>
        <taxon>Dikarya</taxon>
        <taxon>Ascomycota</taxon>
        <taxon>Pezizomycotina</taxon>
        <taxon>Sordariomycetes</taxon>
        <taxon>Sordariomycetidae</taxon>
        <taxon>Sordariales</taxon>
        <taxon>Chaetomiaceae</taxon>
        <taxon>Canariomyces</taxon>
    </lineage>
</organism>
<evidence type="ECO:0000313" key="14">
    <source>
        <dbReference type="EMBL" id="KAK4116818.1"/>
    </source>
</evidence>
<dbReference type="Proteomes" id="UP001302812">
    <property type="component" value="Unassembled WGS sequence"/>
</dbReference>
<evidence type="ECO:0000256" key="3">
    <source>
        <dbReference type="ARBA" id="ARBA00011245"/>
    </source>
</evidence>
<dbReference type="EMBL" id="MU853333">
    <property type="protein sequence ID" value="KAK4116818.1"/>
    <property type="molecule type" value="Genomic_DNA"/>
</dbReference>
<protein>
    <recommendedName>
        <fullName evidence="5">2-amino-3-carboxymuconate-6-semialdehyde decarboxylase</fullName>
        <ecNumber evidence="4">4.1.1.45</ecNumber>
    </recommendedName>
    <alternativeName>
        <fullName evidence="10">Picolinate carboxylase</fullName>
    </alternativeName>
</protein>
<comment type="pathway">
    <text evidence="1">Secondary metabolite metabolism; quinolate metabolism.</text>
</comment>
<keyword evidence="15" id="KW-1185">Reference proteome</keyword>
<name>A0AAN6TLU6_9PEZI</name>
<evidence type="ECO:0000256" key="2">
    <source>
        <dbReference type="ARBA" id="ARBA00005871"/>
    </source>
</evidence>
<evidence type="ECO:0000259" key="13">
    <source>
        <dbReference type="Pfam" id="PF04909"/>
    </source>
</evidence>
<keyword evidence="8" id="KW-0862">Zinc</keyword>
<evidence type="ECO:0000256" key="12">
    <source>
        <dbReference type="SAM" id="MobiDB-lite"/>
    </source>
</evidence>
<dbReference type="AlphaFoldDB" id="A0AAN6TLU6"/>
<evidence type="ECO:0000256" key="11">
    <source>
        <dbReference type="RuleBase" id="RU366045"/>
    </source>
</evidence>
<dbReference type="Pfam" id="PF04909">
    <property type="entry name" value="Amidohydro_2"/>
    <property type="match status" value="1"/>
</dbReference>
<comment type="subunit">
    <text evidence="3">Monomer.</text>
</comment>
<evidence type="ECO:0000256" key="5">
    <source>
        <dbReference type="ARBA" id="ARBA00021214"/>
    </source>
</evidence>
<dbReference type="SUPFAM" id="SSF51556">
    <property type="entry name" value="Metallo-dependent hydrolases"/>
    <property type="match status" value="1"/>
</dbReference>
<evidence type="ECO:0000313" key="15">
    <source>
        <dbReference type="Proteomes" id="UP001302812"/>
    </source>
</evidence>
<comment type="similarity">
    <text evidence="2">Belongs to the metallo-dependent hydrolases superfamily. ACMSD family.</text>
</comment>
<dbReference type="GeneID" id="89933214"/>
<sequence length="533" mass="57485">MAPHSMEDTQRPCCCSSVPSDSSINTLNSVSSSTGFEGGSDSCSTLPSPSPPLHPSSQDNPASSLYRIDLHTHIMPPSLPDLASLSPSTPEYAWPALRPTADRAETGAVDMYVGDTFFRRVTRSCYDPAARVADMDAAGVDVQVLSTVPVLFCYDAPAAASAATAVLARVLNDHIAAVCAQFPQRFVGLATVPLQDPIAAVRELERVMALPGIRGVQIGTSVEGQSQGDGSGPETVMLDDSRLEPFWTACEELDCPVFVHPLGYALTGENKARWGRYWASWLVGMPCETALAMHALTAGGVLIRHPRLRVCFAHGGGAFPALLGRIQRGFDCRPDLVATRACGVTPTEHLRGEVPALSPSSGGLEDRRQSQGHGQGQIWIDSLTHDPDLLEYVLKKLGPGGPERIVLGSDYPFPLGEVPVAGKMLIEDERVRQFLSLDEVARILAGNAIRFLKLGHEFEDRFGMRLRVVQSRMQSRGLLQSPRSKAEGAGWGGFHRGVPVMHEGKVQDGGKSYDAKVRIVDDDWELSSISHSF</sequence>
<dbReference type="InterPro" id="IPR032466">
    <property type="entry name" value="Metal_Hydrolase"/>
</dbReference>
<evidence type="ECO:0000256" key="9">
    <source>
        <dbReference type="ARBA" id="ARBA00023239"/>
    </source>
</evidence>
<comment type="caution">
    <text evidence="14">The sequence shown here is derived from an EMBL/GenBank/DDBJ whole genome shotgun (WGS) entry which is preliminary data.</text>
</comment>
<dbReference type="GO" id="GO:0005829">
    <property type="term" value="C:cytosol"/>
    <property type="evidence" value="ECO:0007669"/>
    <property type="project" value="TreeGrafter"/>
</dbReference>
<evidence type="ECO:0000256" key="1">
    <source>
        <dbReference type="ARBA" id="ARBA00005079"/>
    </source>
</evidence>
<dbReference type="InterPro" id="IPR032465">
    <property type="entry name" value="ACMSD"/>
</dbReference>
<feature type="compositionally biased region" description="Low complexity" evidence="12">
    <location>
        <begin position="17"/>
        <end position="47"/>
    </location>
</feature>
<keyword evidence="6" id="KW-0479">Metal-binding</keyword>
<reference evidence="14" key="2">
    <citation type="submission" date="2023-05" db="EMBL/GenBank/DDBJ databases">
        <authorList>
            <consortium name="Lawrence Berkeley National Laboratory"/>
            <person name="Steindorff A."/>
            <person name="Hensen N."/>
            <person name="Bonometti L."/>
            <person name="Westerberg I."/>
            <person name="Brannstrom I.O."/>
            <person name="Guillou S."/>
            <person name="Cros-Aarteil S."/>
            <person name="Calhoun S."/>
            <person name="Haridas S."/>
            <person name="Kuo A."/>
            <person name="Mondo S."/>
            <person name="Pangilinan J."/>
            <person name="Riley R."/>
            <person name="Labutti K."/>
            <person name="Andreopoulos B."/>
            <person name="Lipzen A."/>
            <person name="Chen C."/>
            <person name="Yanf M."/>
            <person name="Daum C."/>
            <person name="Ng V."/>
            <person name="Clum A."/>
            <person name="Ohm R."/>
            <person name="Martin F."/>
            <person name="Silar P."/>
            <person name="Natvig D."/>
            <person name="Lalanne C."/>
            <person name="Gautier V."/>
            <person name="Ament-Velasquez S.L."/>
            <person name="Kruys A."/>
            <person name="Hutchinson M.I."/>
            <person name="Powell A.J."/>
            <person name="Barry K."/>
            <person name="Miller A.N."/>
            <person name="Grigoriev I.V."/>
            <person name="Debuchy R."/>
            <person name="Gladieux P."/>
            <person name="Thoren M.H."/>
            <person name="Johannesson H."/>
        </authorList>
    </citation>
    <scope>NUCLEOTIDE SEQUENCE</scope>
    <source>
        <strain evidence="14">CBS 508.74</strain>
    </source>
</reference>
<dbReference type="GO" id="GO:0001760">
    <property type="term" value="F:aminocarboxymuconate-semialdehyde decarboxylase activity"/>
    <property type="evidence" value="ECO:0007669"/>
    <property type="project" value="UniProtKB-EC"/>
</dbReference>
<feature type="domain" description="Amidohydrolase-related" evidence="13">
    <location>
        <begin position="68"/>
        <end position="454"/>
    </location>
</feature>
<dbReference type="PANTHER" id="PTHR21240:SF27">
    <property type="entry name" value="2-AMINO-3-CARBOXYMUCONATE-6-SEMIALDEHYDE DECARBOXYLASE"/>
    <property type="match status" value="1"/>
</dbReference>
<evidence type="ECO:0000256" key="6">
    <source>
        <dbReference type="ARBA" id="ARBA00022723"/>
    </source>
</evidence>
<proteinExistence type="inferred from homology"/>
<gene>
    <name evidence="14" type="ORF">N656DRAFT_276485</name>
</gene>
<evidence type="ECO:0000256" key="8">
    <source>
        <dbReference type="ARBA" id="ARBA00022833"/>
    </source>
</evidence>
<dbReference type="EC" id="4.1.1.45" evidence="4"/>
<dbReference type="Gene3D" id="3.20.20.140">
    <property type="entry name" value="Metal-dependent hydrolases"/>
    <property type="match status" value="1"/>
</dbReference>
<dbReference type="GO" id="GO:0019748">
    <property type="term" value="P:secondary metabolic process"/>
    <property type="evidence" value="ECO:0007669"/>
    <property type="project" value="TreeGrafter"/>
</dbReference>
<dbReference type="GO" id="GO:0016787">
    <property type="term" value="F:hydrolase activity"/>
    <property type="evidence" value="ECO:0007669"/>
    <property type="project" value="InterPro"/>
</dbReference>
<accession>A0AAN6TLU6</accession>
<keyword evidence="7 11" id="KW-0210">Decarboxylase</keyword>
<dbReference type="PANTHER" id="PTHR21240">
    <property type="entry name" value="2-AMINO-3-CARBOXYLMUCONATE-6-SEMIALDEHYDE DECARBOXYLASE"/>
    <property type="match status" value="1"/>
</dbReference>
<feature type="region of interest" description="Disordered" evidence="12">
    <location>
        <begin position="1"/>
        <end position="62"/>
    </location>
</feature>
<reference evidence="14" key="1">
    <citation type="journal article" date="2023" name="Mol. Phylogenet. Evol.">
        <title>Genome-scale phylogeny and comparative genomics of the fungal order Sordariales.</title>
        <authorList>
            <person name="Hensen N."/>
            <person name="Bonometti L."/>
            <person name="Westerberg I."/>
            <person name="Brannstrom I.O."/>
            <person name="Guillou S."/>
            <person name="Cros-Aarteil S."/>
            <person name="Calhoun S."/>
            <person name="Haridas S."/>
            <person name="Kuo A."/>
            <person name="Mondo S."/>
            <person name="Pangilinan J."/>
            <person name="Riley R."/>
            <person name="LaButti K."/>
            <person name="Andreopoulos B."/>
            <person name="Lipzen A."/>
            <person name="Chen C."/>
            <person name="Yan M."/>
            <person name="Daum C."/>
            <person name="Ng V."/>
            <person name="Clum A."/>
            <person name="Steindorff A."/>
            <person name="Ohm R.A."/>
            <person name="Martin F."/>
            <person name="Silar P."/>
            <person name="Natvig D.O."/>
            <person name="Lalanne C."/>
            <person name="Gautier V."/>
            <person name="Ament-Velasquez S.L."/>
            <person name="Kruys A."/>
            <person name="Hutchinson M.I."/>
            <person name="Powell A.J."/>
            <person name="Barry K."/>
            <person name="Miller A.N."/>
            <person name="Grigoriev I.V."/>
            <person name="Debuchy R."/>
            <person name="Gladieux P."/>
            <person name="Hiltunen Thoren M."/>
            <person name="Johannesson H."/>
        </authorList>
    </citation>
    <scope>NUCLEOTIDE SEQUENCE</scope>
    <source>
        <strain evidence="14">CBS 508.74</strain>
    </source>
</reference>